<feature type="domain" description="BTB" evidence="1">
    <location>
        <begin position="181"/>
        <end position="248"/>
    </location>
</feature>
<accession>A0A0L7LA12</accession>
<evidence type="ECO:0000259" key="1">
    <source>
        <dbReference type="PROSITE" id="PS50097"/>
    </source>
</evidence>
<dbReference type="EMBL" id="JTDY01002058">
    <property type="protein sequence ID" value="KOB72215.1"/>
    <property type="molecule type" value="Genomic_DNA"/>
</dbReference>
<organism evidence="2 3">
    <name type="scientific">Operophtera brumata</name>
    <name type="common">Winter moth</name>
    <name type="synonym">Phalaena brumata</name>
    <dbReference type="NCBI Taxonomy" id="104452"/>
    <lineage>
        <taxon>Eukaryota</taxon>
        <taxon>Metazoa</taxon>
        <taxon>Ecdysozoa</taxon>
        <taxon>Arthropoda</taxon>
        <taxon>Hexapoda</taxon>
        <taxon>Insecta</taxon>
        <taxon>Pterygota</taxon>
        <taxon>Neoptera</taxon>
        <taxon>Endopterygota</taxon>
        <taxon>Lepidoptera</taxon>
        <taxon>Glossata</taxon>
        <taxon>Ditrysia</taxon>
        <taxon>Geometroidea</taxon>
        <taxon>Geometridae</taxon>
        <taxon>Larentiinae</taxon>
        <taxon>Operophtera</taxon>
    </lineage>
</organism>
<protein>
    <submittedName>
        <fullName evidence="2">Roadkill</fullName>
    </submittedName>
</protein>
<keyword evidence="3" id="KW-1185">Reference proteome</keyword>
<dbReference type="STRING" id="104452.A0A0L7LA12"/>
<dbReference type="SMART" id="SM00225">
    <property type="entry name" value="BTB"/>
    <property type="match status" value="1"/>
</dbReference>
<evidence type="ECO:0000313" key="3">
    <source>
        <dbReference type="Proteomes" id="UP000037510"/>
    </source>
</evidence>
<reference evidence="2 3" key="1">
    <citation type="journal article" date="2015" name="Genome Biol. Evol.">
        <title>The genome of winter moth (Operophtera brumata) provides a genomic perspective on sexual dimorphism and phenology.</title>
        <authorList>
            <person name="Derks M.F."/>
            <person name="Smit S."/>
            <person name="Salis L."/>
            <person name="Schijlen E."/>
            <person name="Bossers A."/>
            <person name="Mateman C."/>
            <person name="Pijl A.S."/>
            <person name="de Ridder D."/>
            <person name="Groenen M.A."/>
            <person name="Visser M.E."/>
            <person name="Megens H.J."/>
        </authorList>
    </citation>
    <scope>NUCLEOTIDE SEQUENCE [LARGE SCALE GENOMIC DNA]</scope>
    <source>
        <strain evidence="2">WM2013NL</strain>
        <tissue evidence="2">Head and thorax</tissue>
    </source>
</reference>
<dbReference type="AlphaFoldDB" id="A0A0L7LA12"/>
<dbReference type="Gene3D" id="3.30.710.10">
    <property type="entry name" value="Potassium Channel Kv1.1, Chain A"/>
    <property type="match status" value="1"/>
</dbReference>
<sequence>MEDNPKWYTITQDKSTEGKTDIYKVKWTIPMFWKLLKTKPMAAELIAGVRAPKYSIIQVPGTPFQLMVGFFGLRTLLIDFYYLSSTSSCMRWNLECILGPSCNTFMKDFMKIQANEWQYCQGVKLTNDNLDKGSSSAEPLILSFKFMVTHAEKAEACNNTHLAYIQLSEDFGNLLNDDSLSDVTITSAEGVEFRVHKSVLAARSKVLRAHFEHNTKESITNVVETQWETEVLRDVLMFVYKGVVPRVDDAPDKLLAAADYYQLDRCKSLCEEALYRRLTVENAVDTLQLAEMHSAKSLVQSTLGFIQNGRAKLKFNIEYK</sequence>
<dbReference type="PROSITE" id="PS50097">
    <property type="entry name" value="BTB"/>
    <property type="match status" value="1"/>
</dbReference>
<evidence type="ECO:0000313" key="2">
    <source>
        <dbReference type="EMBL" id="KOB72215.1"/>
    </source>
</evidence>
<dbReference type="Gene3D" id="6.10.250.3030">
    <property type="match status" value="1"/>
</dbReference>
<dbReference type="Pfam" id="PF00651">
    <property type="entry name" value="BTB"/>
    <property type="match status" value="1"/>
</dbReference>
<gene>
    <name evidence="2" type="ORF">OBRU01_12465</name>
</gene>
<comment type="caution">
    <text evidence="2">The sequence shown here is derived from an EMBL/GenBank/DDBJ whole genome shotgun (WGS) entry which is preliminary data.</text>
</comment>
<name>A0A0L7LA12_OPEBR</name>
<dbReference type="SUPFAM" id="SSF54695">
    <property type="entry name" value="POZ domain"/>
    <property type="match status" value="1"/>
</dbReference>
<proteinExistence type="predicted"/>
<dbReference type="Proteomes" id="UP000037510">
    <property type="component" value="Unassembled WGS sequence"/>
</dbReference>
<dbReference type="InterPro" id="IPR000210">
    <property type="entry name" value="BTB/POZ_dom"/>
</dbReference>
<dbReference type="PANTHER" id="PTHR24413">
    <property type="entry name" value="SPECKLE-TYPE POZ PROTEIN"/>
    <property type="match status" value="1"/>
</dbReference>
<dbReference type="InterPro" id="IPR011333">
    <property type="entry name" value="SKP1/BTB/POZ_sf"/>
</dbReference>